<name>A0A922SX24_9PLEO</name>
<protein>
    <submittedName>
        <fullName evidence="2">Uncharacterized protein</fullName>
    </submittedName>
</protein>
<proteinExistence type="predicted"/>
<sequence>MPPAGPPRLRPSAADPSTKRTKLAFSAASTPVPWSRKYIDNALYFCLDDAEA</sequence>
<feature type="region of interest" description="Disordered" evidence="1">
    <location>
        <begin position="1"/>
        <end position="25"/>
    </location>
</feature>
<evidence type="ECO:0000313" key="3">
    <source>
        <dbReference type="Proteomes" id="UP000249757"/>
    </source>
</evidence>
<accession>A0A922SX24</accession>
<dbReference type="EMBL" id="NRDI02000020">
    <property type="protein sequence ID" value="KAI1509563.1"/>
    <property type="molecule type" value="Genomic_DNA"/>
</dbReference>
<keyword evidence="3" id="KW-1185">Reference proteome</keyword>
<evidence type="ECO:0000313" key="2">
    <source>
        <dbReference type="EMBL" id="KAI1509563.1"/>
    </source>
</evidence>
<evidence type="ECO:0000256" key="1">
    <source>
        <dbReference type="SAM" id="MobiDB-lite"/>
    </source>
</evidence>
<dbReference type="Proteomes" id="UP000249757">
    <property type="component" value="Unassembled WGS sequence"/>
</dbReference>
<dbReference type="AlphaFoldDB" id="A0A922SX24"/>
<reference evidence="3" key="1">
    <citation type="journal article" date="2022" name="Microb. Genom.">
        <title>A global pangenome for the wheat fungal pathogen Pyrenophora tritici-repentis and prediction of effector protein structural homology.</title>
        <authorList>
            <person name="Moolhuijzen P.M."/>
            <person name="See P.T."/>
            <person name="Shi G."/>
            <person name="Powell H.R."/>
            <person name="Cockram J."/>
            <person name="Jorgensen L.N."/>
            <person name="Benslimane H."/>
            <person name="Strelkov S.E."/>
            <person name="Turner J."/>
            <person name="Liu Z."/>
            <person name="Moffat C.S."/>
        </authorList>
    </citation>
    <scope>NUCLEOTIDE SEQUENCE [LARGE SCALE GENOMIC DNA]</scope>
</reference>
<organism evidence="2 3">
    <name type="scientific">Pyrenophora tritici-repentis</name>
    <dbReference type="NCBI Taxonomy" id="45151"/>
    <lineage>
        <taxon>Eukaryota</taxon>
        <taxon>Fungi</taxon>
        <taxon>Dikarya</taxon>
        <taxon>Ascomycota</taxon>
        <taxon>Pezizomycotina</taxon>
        <taxon>Dothideomycetes</taxon>
        <taxon>Pleosporomycetidae</taxon>
        <taxon>Pleosporales</taxon>
        <taxon>Pleosporineae</taxon>
        <taxon>Pleosporaceae</taxon>
        <taxon>Pyrenophora</taxon>
    </lineage>
</organism>
<comment type="caution">
    <text evidence="2">The sequence shown here is derived from an EMBL/GenBank/DDBJ whole genome shotgun (WGS) entry which is preliminary data.</text>
</comment>
<gene>
    <name evidence="2" type="ORF">Ptr86124_011643</name>
</gene>